<protein>
    <recommendedName>
        <fullName evidence="4">4Fe-4S ferredoxin-type domain-containing protein</fullName>
    </recommendedName>
</protein>
<keyword evidence="1" id="KW-0479">Metal-binding</keyword>
<dbReference type="KEGG" id="cch:Cag_0553"/>
<reference evidence="5" key="1">
    <citation type="submission" date="2005-08" db="EMBL/GenBank/DDBJ databases">
        <title>Complete sequence of Chlorobium chlorochromatii CaD3.</title>
        <authorList>
            <person name="Copeland A."/>
            <person name="Lucas S."/>
            <person name="Lapidus A."/>
            <person name="Barry K."/>
            <person name="Detter J.C."/>
            <person name="Glavina T."/>
            <person name="Hammon N."/>
            <person name="Israni S."/>
            <person name="Pitluck S."/>
            <person name="Bryant D."/>
            <person name="Schmutz J."/>
            <person name="Larimer F."/>
            <person name="Land M."/>
            <person name="Kyrpides N."/>
            <person name="Ivanova N."/>
            <person name="Richardson P."/>
        </authorList>
    </citation>
    <scope>NUCLEOTIDE SEQUENCE [LARGE SCALE GENOMIC DNA]</scope>
    <source>
        <strain evidence="5">CaD3</strain>
    </source>
</reference>
<accession>Q3AT49</accession>
<dbReference type="InterPro" id="IPR017896">
    <property type="entry name" value="4Fe4S_Fe-S-bd"/>
</dbReference>
<dbReference type="InterPro" id="IPR017900">
    <property type="entry name" value="4Fe4S_Fe_S_CS"/>
</dbReference>
<dbReference type="PROSITE" id="PS00198">
    <property type="entry name" value="4FE4S_FER_1"/>
    <property type="match status" value="1"/>
</dbReference>
<feature type="domain" description="4Fe-4S ferredoxin-type" evidence="4">
    <location>
        <begin position="188"/>
        <end position="210"/>
    </location>
</feature>
<dbReference type="HOGENOM" id="CLU_1265071_0_0_10"/>
<organism evidence="5">
    <name type="scientific">Chlorobium chlorochromatii (strain CaD3)</name>
    <dbReference type="NCBI Taxonomy" id="340177"/>
    <lineage>
        <taxon>Bacteria</taxon>
        <taxon>Pseudomonadati</taxon>
        <taxon>Chlorobiota</taxon>
        <taxon>Chlorobiia</taxon>
        <taxon>Chlorobiales</taxon>
        <taxon>Chlorobiaceae</taxon>
        <taxon>Chlorobium/Pelodictyon group</taxon>
        <taxon>Chlorobium</taxon>
    </lineage>
</organism>
<dbReference type="Gene3D" id="3.30.70.20">
    <property type="match status" value="1"/>
</dbReference>
<evidence type="ECO:0000256" key="2">
    <source>
        <dbReference type="ARBA" id="ARBA00023004"/>
    </source>
</evidence>
<evidence type="ECO:0000256" key="1">
    <source>
        <dbReference type="ARBA" id="ARBA00022723"/>
    </source>
</evidence>
<evidence type="ECO:0000256" key="3">
    <source>
        <dbReference type="ARBA" id="ARBA00023014"/>
    </source>
</evidence>
<dbReference type="OrthoDB" id="9815745at2"/>
<dbReference type="PROSITE" id="PS51379">
    <property type="entry name" value="4FE4S_FER_2"/>
    <property type="match status" value="1"/>
</dbReference>
<dbReference type="SUPFAM" id="SSF54862">
    <property type="entry name" value="4Fe-4S ferredoxins"/>
    <property type="match status" value="1"/>
</dbReference>
<proteinExistence type="predicted"/>
<gene>
    <name evidence="5" type="ordered locus">Cag_0553</name>
</gene>
<dbReference type="GO" id="GO:0046872">
    <property type="term" value="F:metal ion binding"/>
    <property type="evidence" value="ECO:0007669"/>
    <property type="project" value="UniProtKB-KW"/>
</dbReference>
<keyword evidence="2" id="KW-0408">Iron</keyword>
<evidence type="ECO:0000259" key="4">
    <source>
        <dbReference type="PROSITE" id="PS51379"/>
    </source>
</evidence>
<evidence type="ECO:0000313" key="5">
    <source>
        <dbReference type="EMBL" id="ABB27826.1"/>
    </source>
</evidence>
<dbReference type="STRING" id="340177.Cag_0553"/>
<dbReference type="eggNOG" id="COG1600">
    <property type="taxonomic scope" value="Bacteria"/>
</dbReference>
<keyword evidence="3" id="KW-0411">Iron-sulfur</keyword>
<dbReference type="GO" id="GO:0051536">
    <property type="term" value="F:iron-sulfur cluster binding"/>
    <property type="evidence" value="ECO:0007669"/>
    <property type="project" value="UniProtKB-KW"/>
</dbReference>
<dbReference type="EMBL" id="CP000108">
    <property type="protein sequence ID" value="ABB27826.1"/>
    <property type="molecule type" value="Genomic_DNA"/>
</dbReference>
<sequence>MRELKNIEIQFIPLSKDEKKIRFFGTLIPAILLLKASPLRFLRFQFATLYTPNVGVKEFIASDADDVARIGNMWVFVHRWDSMEFDPFAFARAKLFLKRITRLVKKAGYKAEPFDPLSPEMNLPQLGAEAGLGNLSPYGLLVHPKYGPRLILTGLKTEYNLECNMQPKSEGCTDCLLCLHECPQEPAKGGVIDLGKCQSCTKCFEVCPIGREVCRTSH</sequence>
<name>Q3AT49_CHLCH</name>
<dbReference type="AlphaFoldDB" id="Q3AT49"/>